<dbReference type="GO" id="GO:0032040">
    <property type="term" value="C:small-subunit processome"/>
    <property type="evidence" value="ECO:0007669"/>
    <property type="project" value="TreeGrafter"/>
</dbReference>
<dbReference type="GO" id="GO:0000462">
    <property type="term" value="P:maturation of SSU-rRNA from tricistronic rRNA transcript (SSU-rRNA, 5.8S rRNA, LSU-rRNA)"/>
    <property type="evidence" value="ECO:0007669"/>
    <property type="project" value="InterPro"/>
</dbReference>
<dbReference type="Pfam" id="PF08640">
    <property type="entry name" value="U3_assoc_6"/>
    <property type="match status" value="1"/>
</dbReference>
<dbReference type="InterPro" id="IPR055347">
    <property type="entry name" value="UTP6_N"/>
</dbReference>
<comment type="caution">
    <text evidence="6">The sequence shown here is derived from an EMBL/GenBank/DDBJ whole genome shotgun (WGS) entry which is preliminary data.</text>
</comment>
<proteinExistence type="predicted"/>
<evidence type="ECO:0000313" key="7">
    <source>
        <dbReference type="Proteomes" id="UP000326924"/>
    </source>
</evidence>
<dbReference type="PANTHER" id="PTHR23271:SF1">
    <property type="entry name" value="U3 SMALL NUCLEOLAR RNA-ASSOCIATED PROTEIN 6 HOMOLOG"/>
    <property type="match status" value="1"/>
</dbReference>
<comment type="subcellular location">
    <subcellularLocation>
        <location evidence="1">Nucleus</location>
        <location evidence="1">Nucleolus</location>
    </subcellularLocation>
</comment>
<keyword evidence="4" id="KW-0539">Nucleus</keyword>
<name>A0A5J5EH83_9PEZI</name>
<dbReference type="GO" id="GO:0030515">
    <property type="term" value="F:snoRNA binding"/>
    <property type="evidence" value="ECO:0007669"/>
    <property type="project" value="InterPro"/>
</dbReference>
<keyword evidence="3" id="KW-0677">Repeat</keyword>
<protein>
    <recommendedName>
        <fullName evidence="5">U3 small nucleolar RNA-associated protein 6 N-terminal domain-containing protein</fullName>
    </recommendedName>
</protein>
<evidence type="ECO:0000256" key="1">
    <source>
        <dbReference type="ARBA" id="ARBA00004604"/>
    </source>
</evidence>
<evidence type="ECO:0000259" key="5">
    <source>
        <dbReference type="Pfam" id="PF08640"/>
    </source>
</evidence>
<organism evidence="6 7">
    <name type="scientific">Sphaerosporella brunnea</name>
    <dbReference type="NCBI Taxonomy" id="1250544"/>
    <lineage>
        <taxon>Eukaryota</taxon>
        <taxon>Fungi</taxon>
        <taxon>Dikarya</taxon>
        <taxon>Ascomycota</taxon>
        <taxon>Pezizomycotina</taxon>
        <taxon>Pezizomycetes</taxon>
        <taxon>Pezizales</taxon>
        <taxon>Pyronemataceae</taxon>
        <taxon>Sphaerosporella</taxon>
    </lineage>
</organism>
<evidence type="ECO:0000256" key="2">
    <source>
        <dbReference type="ARBA" id="ARBA00022552"/>
    </source>
</evidence>
<evidence type="ECO:0000256" key="3">
    <source>
        <dbReference type="ARBA" id="ARBA00022737"/>
    </source>
</evidence>
<feature type="domain" description="U3 small nucleolar RNA-associated protein 6 N-terminal" evidence="5">
    <location>
        <begin position="22"/>
        <end position="86"/>
    </location>
</feature>
<keyword evidence="2" id="KW-0698">rRNA processing</keyword>
<dbReference type="OrthoDB" id="28112at2759"/>
<dbReference type="GO" id="GO:0034388">
    <property type="term" value="C:Pwp2p-containing subcomplex of 90S preribosome"/>
    <property type="evidence" value="ECO:0007669"/>
    <property type="project" value="TreeGrafter"/>
</dbReference>
<sequence length="142" mass="16516">MEAEPWPPTKPVTSWNSPFRSFQEFAKENIFTKQEITAISPKKRSDFELRINASGCSPNDFTRYAQQHEINVDSLYRKRIARLGIRARLHYGTRRIFFILDRATRKFPGEVLKKSHENGEGGLWFDCVTCQGYGYLLHARSS</sequence>
<gene>
    <name evidence="6" type="ORF">FN846DRAFT_971370</name>
</gene>
<dbReference type="EMBL" id="VXIS01000290">
    <property type="protein sequence ID" value="KAA8895065.1"/>
    <property type="molecule type" value="Genomic_DNA"/>
</dbReference>
<dbReference type="PANTHER" id="PTHR23271">
    <property type="entry name" value="HEPATOCELLULAR CARCINOMA-ASSOCIATED ANTIGEN 66"/>
    <property type="match status" value="1"/>
</dbReference>
<reference evidence="6 7" key="1">
    <citation type="submission" date="2019-09" db="EMBL/GenBank/DDBJ databases">
        <title>Draft genome of the ectomycorrhizal ascomycete Sphaerosporella brunnea.</title>
        <authorList>
            <consortium name="DOE Joint Genome Institute"/>
            <person name="Benucci G.M."/>
            <person name="Marozzi G."/>
            <person name="Antonielli L."/>
            <person name="Sanchez S."/>
            <person name="Marco P."/>
            <person name="Wang X."/>
            <person name="Falini L.B."/>
            <person name="Barry K."/>
            <person name="Haridas S."/>
            <person name="Lipzen A."/>
            <person name="Labutti K."/>
            <person name="Grigoriev I.V."/>
            <person name="Murat C."/>
            <person name="Martin F."/>
            <person name="Albertini E."/>
            <person name="Donnini D."/>
            <person name="Bonito G."/>
        </authorList>
    </citation>
    <scope>NUCLEOTIDE SEQUENCE [LARGE SCALE GENOMIC DNA]</scope>
    <source>
        <strain evidence="6 7">Sb_GMNB300</strain>
    </source>
</reference>
<dbReference type="InParanoid" id="A0A5J5EH83"/>
<keyword evidence="7" id="KW-1185">Reference proteome</keyword>
<evidence type="ECO:0000256" key="4">
    <source>
        <dbReference type="ARBA" id="ARBA00023242"/>
    </source>
</evidence>
<accession>A0A5J5EH83</accession>
<dbReference type="AlphaFoldDB" id="A0A5J5EH83"/>
<dbReference type="InterPro" id="IPR013949">
    <property type="entry name" value="Utp6"/>
</dbReference>
<dbReference type="Proteomes" id="UP000326924">
    <property type="component" value="Unassembled WGS sequence"/>
</dbReference>
<evidence type="ECO:0000313" key="6">
    <source>
        <dbReference type="EMBL" id="KAA8895065.1"/>
    </source>
</evidence>